<dbReference type="GO" id="GO:0010181">
    <property type="term" value="F:FMN binding"/>
    <property type="evidence" value="ECO:0007669"/>
    <property type="project" value="InterPro"/>
</dbReference>
<protein>
    <submittedName>
        <fullName evidence="9">Cytochrome L-lactate dehydrogenase</fullName>
    </submittedName>
</protein>
<evidence type="ECO:0000256" key="7">
    <source>
        <dbReference type="PIRSR" id="PIRSR000138-2"/>
    </source>
</evidence>
<dbReference type="GO" id="GO:0004459">
    <property type="term" value="F:L-lactate dehydrogenase (NAD+) activity"/>
    <property type="evidence" value="ECO:0007669"/>
    <property type="project" value="TreeGrafter"/>
</dbReference>
<reference evidence="9 10" key="1">
    <citation type="journal article" date="2014" name="FEMS Microbiol. Ecol.">
        <title>Sphaerotilus natans encrusted with nanoball-shaped Fe(III) oxide minerals formed by nitrate-reducing mixotrophic Fe(II) oxidation.</title>
        <authorList>
            <person name="Park S."/>
            <person name="Kim D.H."/>
            <person name="Lee J.H."/>
            <person name="Hur H.G."/>
        </authorList>
    </citation>
    <scope>NUCLEOTIDE SEQUENCE [LARGE SCALE GENOMIC DNA]</scope>
    <source>
        <strain evidence="9 10">DSM 6575</strain>
    </source>
</reference>
<gene>
    <name evidence="9" type="ORF">X805_19050</name>
</gene>
<evidence type="ECO:0000256" key="1">
    <source>
        <dbReference type="ARBA" id="ARBA00001917"/>
    </source>
</evidence>
<dbReference type="PANTHER" id="PTHR10578">
    <property type="entry name" value="S -2-HYDROXY-ACID OXIDASE-RELATED"/>
    <property type="match status" value="1"/>
</dbReference>
<feature type="binding site" evidence="7">
    <location>
        <position position="253"/>
    </location>
    <ligand>
        <name>FMN</name>
        <dbReference type="ChEBI" id="CHEBI:58210"/>
    </ligand>
</feature>
<dbReference type="SUPFAM" id="SSF51395">
    <property type="entry name" value="FMN-linked oxidoreductases"/>
    <property type="match status" value="1"/>
</dbReference>
<dbReference type="CDD" id="cd02809">
    <property type="entry name" value="alpha_hydroxyacid_oxid_FMN"/>
    <property type="match status" value="1"/>
</dbReference>
<evidence type="ECO:0000256" key="4">
    <source>
        <dbReference type="ARBA" id="ARBA00023002"/>
    </source>
</evidence>
<accession>A0A059KMM9</accession>
<dbReference type="PANTHER" id="PTHR10578:SF85">
    <property type="entry name" value="L-LACTATE DEHYDROGENASE"/>
    <property type="match status" value="1"/>
</dbReference>
<dbReference type="eggNOG" id="COG1304">
    <property type="taxonomic scope" value="Bacteria"/>
</dbReference>
<feature type="binding site" evidence="7">
    <location>
        <position position="128"/>
    </location>
    <ligand>
        <name>FMN</name>
        <dbReference type="ChEBI" id="CHEBI:58210"/>
    </ligand>
</feature>
<feature type="binding site" evidence="7">
    <location>
        <begin position="338"/>
        <end position="339"/>
    </location>
    <ligand>
        <name>FMN</name>
        <dbReference type="ChEBI" id="CHEBI:58210"/>
    </ligand>
</feature>
<keyword evidence="4" id="KW-0560">Oxidoreductase</keyword>
<evidence type="ECO:0000313" key="9">
    <source>
        <dbReference type="EMBL" id="KDB52454.1"/>
    </source>
</evidence>
<dbReference type="InterPro" id="IPR013785">
    <property type="entry name" value="Aldolase_TIM"/>
</dbReference>
<feature type="active site" description="Proton acceptor" evidence="6">
    <location>
        <position position="277"/>
    </location>
</feature>
<dbReference type="STRING" id="34103.SAMN05421778_116103"/>
<feature type="binding site" evidence="7">
    <location>
        <position position="277"/>
    </location>
    <ligand>
        <name>glyoxylate</name>
        <dbReference type="ChEBI" id="CHEBI:36655"/>
    </ligand>
</feature>
<feature type="binding site" evidence="7">
    <location>
        <position position="107"/>
    </location>
    <ligand>
        <name>FMN</name>
        <dbReference type="ChEBI" id="CHEBI:58210"/>
    </ligand>
</feature>
<dbReference type="GO" id="GO:0009060">
    <property type="term" value="P:aerobic respiration"/>
    <property type="evidence" value="ECO:0007669"/>
    <property type="project" value="TreeGrafter"/>
</dbReference>
<dbReference type="FunFam" id="3.20.20.70:FF:000029">
    <property type="entry name" value="L-lactate dehydrogenase"/>
    <property type="match status" value="1"/>
</dbReference>
<name>A0A059KMM9_9BURK</name>
<evidence type="ECO:0000259" key="8">
    <source>
        <dbReference type="PROSITE" id="PS51349"/>
    </source>
</evidence>
<dbReference type="EMBL" id="AZRA01000049">
    <property type="protein sequence ID" value="KDB52454.1"/>
    <property type="molecule type" value="Genomic_DNA"/>
</dbReference>
<evidence type="ECO:0000313" key="10">
    <source>
        <dbReference type="Proteomes" id="UP000026714"/>
    </source>
</evidence>
<dbReference type="InterPro" id="IPR000262">
    <property type="entry name" value="FMN-dep_DH"/>
</dbReference>
<dbReference type="InterPro" id="IPR008259">
    <property type="entry name" value="FMN_hydac_DH_AS"/>
</dbReference>
<dbReference type="PROSITE" id="PS51349">
    <property type="entry name" value="FMN_HYDROXY_ACID_DH_2"/>
    <property type="match status" value="1"/>
</dbReference>
<feature type="binding site" evidence="7">
    <location>
        <position position="25"/>
    </location>
    <ligand>
        <name>glyoxylate</name>
        <dbReference type="ChEBI" id="CHEBI:36655"/>
    </ligand>
</feature>
<dbReference type="NCBIfam" id="NF008398">
    <property type="entry name" value="PRK11197.1"/>
    <property type="match status" value="1"/>
</dbReference>
<dbReference type="Gene3D" id="3.20.20.70">
    <property type="entry name" value="Aldolase class I"/>
    <property type="match status" value="1"/>
</dbReference>
<dbReference type="InterPro" id="IPR012133">
    <property type="entry name" value="Alpha-hydoxy_acid_DH_FMN"/>
</dbReference>
<evidence type="ECO:0000256" key="5">
    <source>
        <dbReference type="ARBA" id="ARBA00024042"/>
    </source>
</evidence>
<dbReference type="AlphaFoldDB" id="A0A059KMM9"/>
<evidence type="ECO:0000256" key="2">
    <source>
        <dbReference type="ARBA" id="ARBA00022630"/>
    </source>
</evidence>
<comment type="cofactor">
    <cofactor evidence="1">
        <name>FMN</name>
        <dbReference type="ChEBI" id="CHEBI:58210"/>
    </cofactor>
</comment>
<feature type="binding site" evidence="7">
    <location>
        <begin position="315"/>
        <end position="319"/>
    </location>
    <ligand>
        <name>FMN</name>
        <dbReference type="ChEBI" id="CHEBI:58210"/>
    </ligand>
</feature>
<dbReference type="InterPro" id="IPR037396">
    <property type="entry name" value="FMN_HAD"/>
</dbReference>
<dbReference type="PATRIC" id="fig|1286631.3.peg.1872"/>
<comment type="caution">
    <text evidence="9">The sequence shown here is derived from an EMBL/GenBank/DDBJ whole genome shotgun (WGS) entry which is preliminary data.</text>
</comment>
<dbReference type="GO" id="GO:0005886">
    <property type="term" value="C:plasma membrane"/>
    <property type="evidence" value="ECO:0007669"/>
    <property type="project" value="TreeGrafter"/>
</dbReference>
<keyword evidence="2 7" id="KW-0285">Flavoprotein</keyword>
<evidence type="ECO:0000256" key="6">
    <source>
        <dbReference type="PIRSR" id="PIRSR000138-1"/>
    </source>
</evidence>
<feature type="binding site" evidence="7">
    <location>
        <position position="275"/>
    </location>
    <ligand>
        <name>FMN</name>
        <dbReference type="ChEBI" id="CHEBI:58210"/>
    </ligand>
</feature>
<comment type="similarity">
    <text evidence="5">Belongs to the FMN-dependent alpha-hydroxy acid dehydrogenase family.</text>
</comment>
<dbReference type="Pfam" id="PF01070">
    <property type="entry name" value="FMN_dh"/>
    <property type="match status" value="1"/>
</dbReference>
<dbReference type="PIRSF" id="PIRSF000138">
    <property type="entry name" value="Al-hdrx_acd_dh"/>
    <property type="match status" value="1"/>
</dbReference>
<feature type="domain" description="FMN hydroxy acid dehydrogenase" evidence="8">
    <location>
        <begin position="1"/>
        <end position="389"/>
    </location>
</feature>
<feature type="binding site" evidence="7">
    <location>
        <begin position="78"/>
        <end position="80"/>
    </location>
    <ligand>
        <name>FMN</name>
        <dbReference type="ChEBI" id="CHEBI:58210"/>
    </ligand>
</feature>
<feature type="binding site" evidence="7">
    <location>
        <position position="280"/>
    </location>
    <ligand>
        <name>glyoxylate</name>
        <dbReference type="ChEBI" id="CHEBI:36655"/>
    </ligand>
</feature>
<proteinExistence type="inferred from homology"/>
<keyword evidence="3 7" id="KW-0288">FMN</keyword>
<feature type="binding site" evidence="7">
    <location>
        <position position="156"/>
    </location>
    <ligand>
        <name>FMN</name>
        <dbReference type="ChEBI" id="CHEBI:58210"/>
    </ligand>
</feature>
<dbReference type="PROSITE" id="PS00557">
    <property type="entry name" value="FMN_HYDROXY_ACID_DH_1"/>
    <property type="match status" value="1"/>
</dbReference>
<sequence>MPFAPSIEDLRQLAQRRLPRMFYDYIDAGSWTERTYRANTERLAAIGLRQRVAVDLEGRQIRSTMLGRPVAMPVALGPAGLAGIFHPDGEIHAARAAEQFGVPFALSTMSICSIEDVAAATKAPFWFQLYLLRDRGFSASLIERAKAARCSALILTVDAPLLGRRYKDVRNGLSTPPQFWRPRVALDLMRHPAWCLGMLRTRRRTFGNIIGHAPGVKDLSTLTNWKNLEVDPTLSWQDVEWVMRQWGGPLILKGLMDPQDIAQAARLGVAAVVVSNHGGRQLDGAPATVEVLPRAVEAARSVSAAGQTGPEVWVDSGIRSGQDVLKMLALGAQAALVGRPWLYGLAAQGRSGVDRCLQILAEDLELTMALCGCTSVDRISPALLMPGTYPV</sequence>
<feature type="binding site" evidence="7">
    <location>
        <position position="130"/>
    </location>
    <ligand>
        <name>FMN</name>
        <dbReference type="ChEBI" id="CHEBI:58210"/>
    </ligand>
</feature>
<dbReference type="Proteomes" id="UP000026714">
    <property type="component" value="Unassembled WGS sequence"/>
</dbReference>
<organism evidence="9 10">
    <name type="scientific">Sphaerotilus natans subsp. natans DSM 6575</name>
    <dbReference type="NCBI Taxonomy" id="1286631"/>
    <lineage>
        <taxon>Bacteria</taxon>
        <taxon>Pseudomonadati</taxon>
        <taxon>Pseudomonadota</taxon>
        <taxon>Betaproteobacteria</taxon>
        <taxon>Burkholderiales</taxon>
        <taxon>Sphaerotilaceae</taxon>
        <taxon>Sphaerotilus</taxon>
    </lineage>
</organism>
<evidence type="ECO:0000256" key="3">
    <source>
        <dbReference type="ARBA" id="ARBA00022643"/>
    </source>
</evidence>
<keyword evidence="10" id="KW-1185">Reference proteome</keyword>
<feature type="binding site" evidence="7">
    <location>
        <position position="165"/>
    </location>
    <ligand>
        <name>glyoxylate</name>
        <dbReference type="ChEBI" id="CHEBI:36655"/>
    </ligand>
</feature>